<accession>A0A1V9EMP0</accession>
<dbReference type="AlphaFoldDB" id="A0A1V9EMP0"/>
<proteinExistence type="predicted"/>
<keyword evidence="2" id="KW-1185">Reference proteome</keyword>
<protein>
    <submittedName>
        <fullName evidence="1">Uncharacterized protein</fullName>
    </submittedName>
</protein>
<reference evidence="2" key="1">
    <citation type="submission" date="2016-04" db="EMBL/GenBank/DDBJ databases">
        <authorList>
            <person name="Chen L."/>
            <person name="Zhuang W."/>
            <person name="Wang G."/>
        </authorList>
    </citation>
    <scope>NUCLEOTIDE SEQUENCE [LARGE SCALE GENOMIC DNA]</scope>
    <source>
        <strain evidence="2">17621</strain>
    </source>
</reference>
<dbReference type="Proteomes" id="UP000192610">
    <property type="component" value="Unassembled WGS sequence"/>
</dbReference>
<sequence length="163" mass="19067">MHNPFVLLTTRLLESLIKADNTFFVRQTYPRGKNQLDPLNKAAFLFTHYTDYSRAKTHYDTLDNDPNRFLYNINEREHYDKMFIAASQPEGFHIYSPVVQKPWKPTAPIAARIRNYINQKMGWNPGRSDAVKADLFVQFGELFITLKFGIHEVKLPLADIENF</sequence>
<name>A0A1V9EMP0_9BACT</name>
<gene>
    <name evidence="1" type="ORF">A4H97_07355</name>
</gene>
<dbReference type="STRING" id="354355.SAMN05660816_01495"/>
<evidence type="ECO:0000313" key="2">
    <source>
        <dbReference type="Proteomes" id="UP000192610"/>
    </source>
</evidence>
<dbReference type="OrthoDB" id="678195at2"/>
<dbReference type="EMBL" id="LVXG01000023">
    <property type="protein sequence ID" value="OQP47312.1"/>
    <property type="molecule type" value="Genomic_DNA"/>
</dbReference>
<organism evidence="1 2">
    <name type="scientific">Niastella yeongjuensis</name>
    <dbReference type="NCBI Taxonomy" id="354355"/>
    <lineage>
        <taxon>Bacteria</taxon>
        <taxon>Pseudomonadati</taxon>
        <taxon>Bacteroidota</taxon>
        <taxon>Chitinophagia</taxon>
        <taxon>Chitinophagales</taxon>
        <taxon>Chitinophagaceae</taxon>
        <taxon>Niastella</taxon>
    </lineage>
</organism>
<dbReference type="RefSeq" id="WP_081201383.1">
    <property type="nucleotide sequence ID" value="NZ_FOCZ01000002.1"/>
</dbReference>
<comment type="caution">
    <text evidence="1">The sequence shown here is derived from an EMBL/GenBank/DDBJ whole genome shotgun (WGS) entry which is preliminary data.</text>
</comment>
<evidence type="ECO:0000313" key="1">
    <source>
        <dbReference type="EMBL" id="OQP47312.1"/>
    </source>
</evidence>